<evidence type="ECO:0000259" key="13">
    <source>
        <dbReference type="PROSITE" id="PS50860"/>
    </source>
</evidence>
<keyword evidence="11" id="KW-0862">Zinc</keyword>
<evidence type="ECO:0000256" key="6">
    <source>
        <dbReference type="ARBA" id="ARBA00022884"/>
    </source>
</evidence>
<feature type="binding site" evidence="11">
    <location>
        <position position="585"/>
    </location>
    <ligand>
        <name>Zn(2+)</name>
        <dbReference type="ChEBI" id="CHEBI:29105"/>
    </ligand>
</feature>
<dbReference type="InterPro" id="IPR018165">
    <property type="entry name" value="Ala-tRNA-synth_IIc_core"/>
</dbReference>
<evidence type="ECO:0000256" key="12">
    <source>
        <dbReference type="SAM" id="MobiDB-lite"/>
    </source>
</evidence>
<dbReference type="GO" id="GO:0005524">
    <property type="term" value="F:ATP binding"/>
    <property type="evidence" value="ECO:0007669"/>
    <property type="project" value="UniProtKB-UniRule"/>
</dbReference>
<dbReference type="NCBIfam" id="TIGR00344">
    <property type="entry name" value="alaS"/>
    <property type="match status" value="1"/>
</dbReference>
<evidence type="ECO:0000256" key="3">
    <source>
        <dbReference type="ARBA" id="ARBA00022598"/>
    </source>
</evidence>
<dbReference type="InterPro" id="IPR012947">
    <property type="entry name" value="tRNA_SAD"/>
</dbReference>
<dbReference type="GO" id="GO:0006419">
    <property type="term" value="P:alanyl-tRNA aminoacylation"/>
    <property type="evidence" value="ECO:0007669"/>
    <property type="project" value="UniProtKB-UniRule"/>
</dbReference>
<dbReference type="SUPFAM" id="SSF50447">
    <property type="entry name" value="Translation proteins"/>
    <property type="match status" value="1"/>
</dbReference>
<keyword evidence="7 11" id="KW-0648">Protein biosynthesis</keyword>
<dbReference type="InterPro" id="IPR018163">
    <property type="entry name" value="Thr/Ala-tRNA-synth_IIc_edit"/>
</dbReference>
<keyword evidence="11" id="KW-0963">Cytoplasm</keyword>
<dbReference type="EC" id="6.1.1.7" evidence="11"/>
<gene>
    <name evidence="11 14" type="primary">alaS</name>
    <name evidence="14" type="ORF">Airi01_071350</name>
</gene>
<evidence type="ECO:0000256" key="5">
    <source>
        <dbReference type="ARBA" id="ARBA00022840"/>
    </source>
</evidence>
<comment type="domain">
    <text evidence="11">Consists of three domains; the N-terminal catalytic domain, the editing domain and the C-terminal C-Ala domain. The editing domain removes incorrectly charged amino acids, while the C-Ala domain, along with tRNA(Ala), serves as a bridge to cooperatively bring together the editing and aminoacylation centers thus stimulating deacylation of misacylated tRNAs.</text>
</comment>
<dbReference type="HAMAP" id="MF_00036_B">
    <property type="entry name" value="Ala_tRNA_synth_B"/>
    <property type="match status" value="1"/>
</dbReference>
<dbReference type="Gene3D" id="3.30.980.10">
    <property type="entry name" value="Threonyl-trna Synthetase, Chain A, domain 2"/>
    <property type="match status" value="1"/>
</dbReference>
<dbReference type="InterPro" id="IPR023033">
    <property type="entry name" value="Ala_tRNA_ligase_euk/bac"/>
</dbReference>
<dbReference type="PANTHER" id="PTHR11777">
    <property type="entry name" value="ALANYL-TRNA SYNTHETASE"/>
    <property type="match status" value="1"/>
</dbReference>
<dbReference type="SUPFAM" id="SSF101353">
    <property type="entry name" value="Putative anticodon-binding domain of alanyl-tRNA synthetase (AlaRS)"/>
    <property type="match status" value="1"/>
</dbReference>
<evidence type="ECO:0000256" key="7">
    <source>
        <dbReference type="ARBA" id="ARBA00022917"/>
    </source>
</evidence>
<dbReference type="SUPFAM" id="SSF55681">
    <property type="entry name" value="Class II aaRS and biotin synthetases"/>
    <property type="match status" value="1"/>
</dbReference>
<comment type="similarity">
    <text evidence="1 11">Belongs to the class-II aminoacyl-tRNA synthetase family.</text>
</comment>
<dbReference type="GO" id="GO:0005829">
    <property type="term" value="C:cytosol"/>
    <property type="evidence" value="ECO:0007669"/>
    <property type="project" value="TreeGrafter"/>
</dbReference>
<dbReference type="Proteomes" id="UP001165135">
    <property type="component" value="Unassembled WGS sequence"/>
</dbReference>
<evidence type="ECO:0000256" key="11">
    <source>
        <dbReference type="HAMAP-Rule" id="MF_00036"/>
    </source>
</evidence>
<evidence type="ECO:0000256" key="4">
    <source>
        <dbReference type="ARBA" id="ARBA00022741"/>
    </source>
</evidence>
<keyword evidence="2 11" id="KW-0820">tRNA-binding</keyword>
<dbReference type="Gene3D" id="2.40.30.130">
    <property type="match status" value="1"/>
</dbReference>
<comment type="cofactor">
    <cofactor evidence="11">
        <name>Zn(2+)</name>
        <dbReference type="ChEBI" id="CHEBI:29105"/>
    </cofactor>
    <text evidence="11">Binds 1 zinc ion per subunit.</text>
</comment>
<dbReference type="InterPro" id="IPR018164">
    <property type="entry name" value="Ala-tRNA-synth_IIc_N"/>
</dbReference>
<reference evidence="14" key="1">
    <citation type="submission" date="2023-03" db="EMBL/GenBank/DDBJ databases">
        <title>Actinoallomurus iriomotensis NBRC 103681.</title>
        <authorList>
            <person name="Ichikawa N."/>
            <person name="Sato H."/>
            <person name="Tonouchi N."/>
        </authorList>
    </citation>
    <scope>NUCLEOTIDE SEQUENCE</scope>
    <source>
        <strain evidence="14">NBRC 103681</strain>
    </source>
</reference>
<comment type="subcellular location">
    <subcellularLocation>
        <location evidence="11">Cytoplasm</location>
    </subcellularLocation>
</comment>
<dbReference type="InterPro" id="IPR045864">
    <property type="entry name" value="aa-tRNA-synth_II/BPL/LPL"/>
</dbReference>
<dbReference type="CDD" id="cd00673">
    <property type="entry name" value="AlaRS_core"/>
    <property type="match status" value="1"/>
</dbReference>
<feature type="region of interest" description="Disordered" evidence="12">
    <location>
        <begin position="1"/>
        <end position="20"/>
    </location>
</feature>
<name>A0A9W6RNF3_9ACTN</name>
<keyword evidence="3 11" id="KW-0436">Ligase</keyword>
<dbReference type="GO" id="GO:0000049">
    <property type="term" value="F:tRNA binding"/>
    <property type="evidence" value="ECO:0007669"/>
    <property type="project" value="UniProtKB-KW"/>
</dbReference>
<keyword evidence="11" id="KW-0479">Metal-binding</keyword>
<sequence length="892" mass="95874">MNDLDGRIPGRRREGRAVSATDGDTIRETFLRFFERNGHRRIEGASLVPVGDPTLLFVNSGMAPLKKYFTGEKVPPAPDLCDVQGCVRTKDIDDVGDRHHITYFEMLGSWSIGHYFKERAVDLAYALLTGDFGLDPRRLYVSVFGGDEALGLPPDEESARAWERAGVPRDRIVALPAEDNFWGPAGQSGPCGPCTEVFLDTGEEFGPAYVPGGVFDTKRRYIEIWNAGVFMQFDKGLDGVLRPLPFTSVDTGSGLERMELALNGLDSVYDTSLFAPLVRTVQDVLGETGEVLHHHRVIADHLRAAVAIMSDGVRPGNEGRGYIPRRLIRKCVTQAMGRHRERLDVAPIVDAVVRSLGPTYPRMAAEQAAVTAAIAEERDEFGDTVRRGLDQLDRVVARHGRVSGTDAFHLFATYGLPVEITRDLAAARGVSLDREEFDEALRRHRELSRGTRTDRRLRVDDVLPAAIASRPATEFLGYDTLSAEATVLTLFSDGTTAEAVAAGSDADLIVDRTPFYGEGGGQVGDRGTVRVVGRDGVLGDVTETVVHAGGGHLHRVSVRSGVLRVGDTVTLTVDPSSRADTAANHTATHLLNAALRTVLGPHVRQAGSLVEPRRLRFDFTHPGPPAPEELAAVERLVNEWILTDAPRRVEVMPAEEAKASGAVSLEGEDYGEAVRVLSFGDFSKELCGGTHVEHTSQLGSFRIVSEQSVAAGVRRVVAVTRQRAVDHSIEQGAALSDVAATLRTSPKDVVPAARRLVAAARTPKTARDTATLANAVETAVDDVPVMLAQAGGTVGALREQARRTAGERDRVVVLWTTSGEKNTLVVSVPASLADRLRADALVESATRRLGGGGGGNARIAQGGLTTAPTTESLIEILHAQRPASVGETGTSK</sequence>
<dbReference type="Pfam" id="PF01411">
    <property type="entry name" value="tRNA-synt_2c"/>
    <property type="match status" value="1"/>
</dbReference>
<dbReference type="FunFam" id="3.10.310.40:FF:000001">
    <property type="entry name" value="Alanine--tRNA ligase"/>
    <property type="match status" value="1"/>
</dbReference>
<dbReference type="Gene3D" id="3.30.930.10">
    <property type="entry name" value="Bira Bifunctional Protein, Domain 2"/>
    <property type="match status" value="1"/>
</dbReference>
<feature type="binding site" evidence="11">
    <location>
        <position position="687"/>
    </location>
    <ligand>
        <name>Zn(2+)</name>
        <dbReference type="ChEBI" id="CHEBI:29105"/>
    </ligand>
</feature>
<dbReference type="GO" id="GO:0004813">
    <property type="term" value="F:alanine-tRNA ligase activity"/>
    <property type="evidence" value="ECO:0007669"/>
    <property type="project" value="UniProtKB-UniRule"/>
</dbReference>
<dbReference type="PRINTS" id="PR00980">
    <property type="entry name" value="TRNASYNTHALA"/>
</dbReference>
<evidence type="ECO:0000256" key="2">
    <source>
        <dbReference type="ARBA" id="ARBA00022555"/>
    </source>
</evidence>
<dbReference type="Pfam" id="PF07973">
    <property type="entry name" value="tRNA_SAD"/>
    <property type="match status" value="1"/>
</dbReference>
<dbReference type="InterPro" id="IPR009000">
    <property type="entry name" value="Transl_B-barrel_sf"/>
</dbReference>
<proteinExistence type="inferred from homology"/>
<protein>
    <recommendedName>
        <fullName evidence="11">Alanine--tRNA ligase</fullName>
        <ecNumber evidence="11">6.1.1.7</ecNumber>
    </recommendedName>
    <alternativeName>
        <fullName evidence="11">Alanyl-tRNA synthetase</fullName>
        <shortName evidence="11">AlaRS</shortName>
    </alternativeName>
</protein>
<feature type="binding site" evidence="11">
    <location>
        <position position="589"/>
    </location>
    <ligand>
        <name>Zn(2+)</name>
        <dbReference type="ChEBI" id="CHEBI:29105"/>
    </ligand>
</feature>
<keyword evidence="8 11" id="KW-0030">Aminoacyl-tRNA synthetase</keyword>
<dbReference type="Pfam" id="PF02272">
    <property type="entry name" value="DHHA1"/>
    <property type="match status" value="1"/>
</dbReference>
<accession>A0A9W6RNF3</accession>
<keyword evidence="6 11" id="KW-0694">RNA-binding</keyword>
<dbReference type="AlphaFoldDB" id="A0A9W6RNF3"/>
<dbReference type="Gene3D" id="3.30.54.20">
    <property type="match status" value="1"/>
</dbReference>
<dbReference type="InterPro" id="IPR050058">
    <property type="entry name" value="Ala-tRNA_ligase"/>
</dbReference>
<dbReference type="SUPFAM" id="SSF55186">
    <property type="entry name" value="ThrRS/AlaRS common domain"/>
    <property type="match status" value="1"/>
</dbReference>
<feature type="compositionally biased region" description="Basic and acidic residues" evidence="12">
    <location>
        <begin position="1"/>
        <end position="16"/>
    </location>
</feature>
<evidence type="ECO:0000313" key="14">
    <source>
        <dbReference type="EMBL" id="GLY78868.1"/>
    </source>
</evidence>
<evidence type="ECO:0000256" key="8">
    <source>
        <dbReference type="ARBA" id="ARBA00023146"/>
    </source>
</evidence>
<dbReference type="EMBL" id="BSTJ01000010">
    <property type="protein sequence ID" value="GLY78868.1"/>
    <property type="molecule type" value="Genomic_DNA"/>
</dbReference>
<dbReference type="SMART" id="SM00863">
    <property type="entry name" value="tRNA_SAD"/>
    <property type="match status" value="1"/>
</dbReference>
<feature type="domain" description="Alanyl-transfer RNA synthetases family profile" evidence="13">
    <location>
        <begin position="21"/>
        <end position="730"/>
    </location>
</feature>
<dbReference type="FunFam" id="3.30.980.10:FF:000004">
    <property type="entry name" value="Alanine--tRNA ligase, cytoplasmic"/>
    <property type="match status" value="1"/>
</dbReference>
<evidence type="ECO:0000256" key="10">
    <source>
        <dbReference type="ARBA" id="ARBA00048300"/>
    </source>
</evidence>
<evidence type="ECO:0000256" key="9">
    <source>
        <dbReference type="ARBA" id="ARBA00024779"/>
    </source>
</evidence>
<dbReference type="PANTHER" id="PTHR11777:SF9">
    <property type="entry name" value="ALANINE--TRNA LIGASE, CYTOPLASMIC"/>
    <property type="match status" value="1"/>
</dbReference>
<comment type="caution">
    <text evidence="14">The sequence shown here is derived from an EMBL/GenBank/DDBJ whole genome shotgun (WGS) entry which is preliminary data.</text>
</comment>
<dbReference type="InterPro" id="IPR002318">
    <property type="entry name" value="Ala-tRNA-lgiase_IIc"/>
</dbReference>
<dbReference type="GO" id="GO:0008270">
    <property type="term" value="F:zinc ion binding"/>
    <property type="evidence" value="ECO:0007669"/>
    <property type="project" value="UniProtKB-UniRule"/>
</dbReference>
<keyword evidence="4 11" id="KW-0547">Nucleotide-binding</keyword>
<comment type="function">
    <text evidence="9 11">Catalyzes the attachment of alanine to tRNA(Ala) in a two-step reaction: alanine is first activated by ATP to form Ala-AMP and then transferred to the acceptor end of tRNA(Ala). Also edits incorrectly charged Ser-tRNA(Ala) and Gly-tRNA(Ala) via its editing domain.</text>
</comment>
<dbReference type="InterPro" id="IPR003156">
    <property type="entry name" value="DHHA1_dom"/>
</dbReference>
<dbReference type="GO" id="GO:0002161">
    <property type="term" value="F:aminoacyl-tRNA deacylase activity"/>
    <property type="evidence" value="ECO:0007669"/>
    <property type="project" value="TreeGrafter"/>
</dbReference>
<organism evidence="14 15">
    <name type="scientific">Actinoallomurus iriomotensis</name>
    <dbReference type="NCBI Taxonomy" id="478107"/>
    <lineage>
        <taxon>Bacteria</taxon>
        <taxon>Bacillati</taxon>
        <taxon>Actinomycetota</taxon>
        <taxon>Actinomycetes</taxon>
        <taxon>Streptosporangiales</taxon>
        <taxon>Thermomonosporaceae</taxon>
        <taxon>Actinoallomurus</taxon>
    </lineage>
</organism>
<dbReference type="InterPro" id="IPR018162">
    <property type="entry name" value="Ala-tRNA-ligase_IIc_anticod-bd"/>
</dbReference>
<comment type="catalytic activity">
    <reaction evidence="10 11">
        <text>tRNA(Ala) + L-alanine + ATP = L-alanyl-tRNA(Ala) + AMP + diphosphate</text>
        <dbReference type="Rhea" id="RHEA:12540"/>
        <dbReference type="Rhea" id="RHEA-COMP:9657"/>
        <dbReference type="Rhea" id="RHEA-COMP:9923"/>
        <dbReference type="ChEBI" id="CHEBI:30616"/>
        <dbReference type="ChEBI" id="CHEBI:33019"/>
        <dbReference type="ChEBI" id="CHEBI:57972"/>
        <dbReference type="ChEBI" id="CHEBI:78442"/>
        <dbReference type="ChEBI" id="CHEBI:78497"/>
        <dbReference type="ChEBI" id="CHEBI:456215"/>
        <dbReference type="EC" id="6.1.1.7"/>
    </reaction>
</comment>
<dbReference type="Gene3D" id="3.10.310.40">
    <property type="match status" value="1"/>
</dbReference>
<feature type="binding site" evidence="11">
    <location>
        <position position="691"/>
    </location>
    <ligand>
        <name>Zn(2+)</name>
        <dbReference type="ChEBI" id="CHEBI:29105"/>
    </ligand>
</feature>
<keyword evidence="5 11" id="KW-0067">ATP-binding</keyword>
<evidence type="ECO:0000313" key="15">
    <source>
        <dbReference type="Proteomes" id="UP001165135"/>
    </source>
</evidence>
<evidence type="ECO:0000256" key="1">
    <source>
        <dbReference type="ARBA" id="ARBA00008226"/>
    </source>
</evidence>
<dbReference type="PROSITE" id="PS50860">
    <property type="entry name" value="AA_TRNA_LIGASE_II_ALA"/>
    <property type="match status" value="1"/>
</dbReference>